<dbReference type="EMBL" id="CP061172">
    <property type="protein sequence ID" value="QNR65169.1"/>
    <property type="molecule type" value="Genomic_DNA"/>
</dbReference>
<accession>A0A7H0Y261</accession>
<evidence type="ECO:0000313" key="1">
    <source>
        <dbReference type="EMBL" id="QNR65169.1"/>
    </source>
</evidence>
<evidence type="ECO:0000313" key="2">
    <source>
        <dbReference type="Proteomes" id="UP000516384"/>
    </source>
</evidence>
<dbReference type="Proteomes" id="UP000516384">
    <property type="component" value="Chromosome"/>
</dbReference>
<organism evidence="1 2">
    <name type="scientific">Paenibacillus peoriae</name>
    <dbReference type="NCBI Taxonomy" id="59893"/>
    <lineage>
        <taxon>Bacteria</taxon>
        <taxon>Bacillati</taxon>
        <taxon>Bacillota</taxon>
        <taxon>Bacilli</taxon>
        <taxon>Bacillales</taxon>
        <taxon>Paenibacillaceae</taxon>
        <taxon>Paenibacillus</taxon>
    </lineage>
</organism>
<reference evidence="1 2" key="1">
    <citation type="submission" date="2020-09" db="EMBL/GenBank/DDBJ databases">
        <title>Characterization of Paenibacillus peoriae strain ZF390 with broad-spectrum antimicrobial activity as a potential biocontrol agent.</title>
        <authorList>
            <person name="Li L."/>
            <person name="Zhao Y."/>
            <person name="Li B."/>
            <person name="Xie X."/>
        </authorList>
    </citation>
    <scope>NUCLEOTIDE SEQUENCE [LARGE SCALE GENOMIC DNA]</scope>
    <source>
        <strain evidence="1 2">ZF390</strain>
    </source>
</reference>
<sequence length="57" mass="6470">MFTRITFDNFGTVEHMFIKEGEIDAIQSWENIWGKGIVSIINIGQAIDSHDFGGFVH</sequence>
<dbReference type="AlphaFoldDB" id="A0A7H0Y261"/>
<dbReference type="RefSeq" id="WP_190297078.1">
    <property type="nucleotide sequence ID" value="NZ_CP061172.1"/>
</dbReference>
<proteinExistence type="predicted"/>
<protein>
    <submittedName>
        <fullName evidence="1">Uncharacterized protein</fullName>
    </submittedName>
</protein>
<name>A0A7H0Y261_9BACL</name>
<gene>
    <name evidence="1" type="ORF">IAQ67_14730</name>
</gene>